<feature type="non-terminal residue" evidence="5">
    <location>
        <position position="127"/>
    </location>
</feature>
<dbReference type="PANTHER" id="PTHR43761">
    <property type="entry name" value="D-ISOMER SPECIFIC 2-HYDROXYACID DEHYDROGENASE FAMILY PROTEIN (AFU_ORTHOLOGUE AFUA_1G13630)"/>
    <property type="match status" value="1"/>
</dbReference>
<dbReference type="Pfam" id="PF00389">
    <property type="entry name" value="2-Hacid_dh"/>
    <property type="match status" value="1"/>
</dbReference>
<accession>X1TR20</accession>
<gene>
    <name evidence="5" type="ORF">S12H4_52403</name>
</gene>
<comment type="caution">
    <text evidence="5">The sequence shown here is derived from an EMBL/GenBank/DDBJ whole genome shotgun (WGS) entry which is preliminary data.</text>
</comment>
<evidence type="ECO:0000256" key="1">
    <source>
        <dbReference type="ARBA" id="ARBA00005854"/>
    </source>
</evidence>
<dbReference type="InterPro" id="IPR050418">
    <property type="entry name" value="D-iso_2-hydroxyacid_DH_PdxB"/>
</dbReference>
<dbReference type="GO" id="GO:0051287">
    <property type="term" value="F:NAD binding"/>
    <property type="evidence" value="ECO:0007669"/>
    <property type="project" value="InterPro"/>
</dbReference>
<organism evidence="5">
    <name type="scientific">marine sediment metagenome</name>
    <dbReference type="NCBI Taxonomy" id="412755"/>
    <lineage>
        <taxon>unclassified sequences</taxon>
        <taxon>metagenomes</taxon>
        <taxon>ecological metagenomes</taxon>
    </lineage>
</organism>
<evidence type="ECO:0000256" key="3">
    <source>
        <dbReference type="ARBA" id="ARBA00023027"/>
    </source>
</evidence>
<keyword evidence="3" id="KW-0520">NAD</keyword>
<dbReference type="PANTHER" id="PTHR43761:SF1">
    <property type="entry name" value="D-ISOMER SPECIFIC 2-HYDROXYACID DEHYDROGENASE CATALYTIC DOMAIN-CONTAINING PROTEIN-RELATED"/>
    <property type="match status" value="1"/>
</dbReference>
<keyword evidence="2" id="KW-0560">Oxidoreductase</keyword>
<feature type="domain" description="D-isomer specific 2-hydroxyacid dehydrogenase catalytic" evidence="4">
    <location>
        <begin position="17"/>
        <end position="109"/>
    </location>
</feature>
<proteinExistence type="inferred from homology"/>
<dbReference type="SUPFAM" id="SSF52283">
    <property type="entry name" value="Formate/glycerate dehydrogenase catalytic domain-like"/>
    <property type="match status" value="1"/>
</dbReference>
<dbReference type="AlphaFoldDB" id="X1TR20"/>
<evidence type="ECO:0000256" key="2">
    <source>
        <dbReference type="ARBA" id="ARBA00023002"/>
    </source>
</evidence>
<reference evidence="5" key="1">
    <citation type="journal article" date="2014" name="Front. Microbiol.">
        <title>High frequency of phylogenetically diverse reductive dehalogenase-homologous genes in deep subseafloor sedimentary metagenomes.</title>
        <authorList>
            <person name="Kawai M."/>
            <person name="Futagami T."/>
            <person name="Toyoda A."/>
            <person name="Takaki Y."/>
            <person name="Nishi S."/>
            <person name="Hori S."/>
            <person name="Arai W."/>
            <person name="Tsubouchi T."/>
            <person name="Morono Y."/>
            <person name="Uchiyama I."/>
            <person name="Ito T."/>
            <person name="Fujiyama A."/>
            <person name="Inagaki F."/>
            <person name="Takami H."/>
        </authorList>
    </citation>
    <scope>NUCLEOTIDE SEQUENCE</scope>
    <source>
        <strain evidence="5">Expedition CK06-06</strain>
    </source>
</reference>
<dbReference type="EMBL" id="BARW01033248">
    <property type="protein sequence ID" value="GAJ07719.1"/>
    <property type="molecule type" value="Genomic_DNA"/>
</dbReference>
<sequence>MGKYKVVLLDSNFLDTKIEEEVLKEISADLFLCPSFDEDTAIQYVSDADAIVVQYAQATEKILEAAKRCKVVVRLGIGVDNIDIPAATRRGIYVANVPDVYFDEVSDHTLALVLVLERKINILSQKV</sequence>
<dbReference type="Gene3D" id="3.40.50.720">
    <property type="entry name" value="NAD(P)-binding Rossmann-like Domain"/>
    <property type="match status" value="1"/>
</dbReference>
<evidence type="ECO:0000313" key="5">
    <source>
        <dbReference type="EMBL" id="GAJ07719.1"/>
    </source>
</evidence>
<dbReference type="InterPro" id="IPR006139">
    <property type="entry name" value="D-isomer_2_OHA_DH_cat_dom"/>
</dbReference>
<name>X1TR20_9ZZZZ</name>
<protein>
    <recommendedName>
        <fullName evidence="4">D-isomer specific 2-hydroxyacid dehydrogenase catalytic domain-containing protein</fullName>
    </recommendedName>
</protein>
<comment type="similarity">
    <text evidence="1">Belongs to the D-isomer specific 2-hydroxyacid dehydrogenase family.</text>
</comment>
<dbReference type="GO" id="GO:0016616">
    <property type="term" value="F:oxidoreductase activity, acting on the CH-OH group of donors, NAD or NADP as acceptor"/>
    <property type="evidence" value="ECO:0007669"/>
    <property type="project" value="InterPro"/>
</dbReference>
<evidence type="ECO:0000259" key="4">
    <source>
        <dbReference type="Pfam" id="PF00389"/>
    </source>
</evidence>